<dbReference type="InterPro" id="IPR035979">
    <property type="entry name" value="RBD_domain_sf"/>
</dbReference>
<feature type="domain" description="RRM" evidence="8">
    <location>
        <begin position="5"/>
        <end position="75"/>
    </location>
</feature>
<dbReference type="Gene3D" id="3.30.70.330">
    <property type="match status" value="2"/>
</dbReference>
<comment type="caution">
    <text evidence="9">The sequence shown here is derived from an EMBL/GenBank/DDBJ whole genome shotgun (WGS) entry which is preliminary data.</text>
</comment>
<proteinExistence type="predicted"/>
<dbReference type="GO" id="GO:0005634">
    <property type="term" value="C:nucleus"/>
    <property type="evidence" value="ECO:0007669"/>
    <property type="project" value="UniProtKB-SubCell"/>
</dbReference>
<evidence type="ECO:0000256" key="1">
    <source>
        <dbReference type="ARBA" id="ARBA00004123"/>
    </source>
</evidence>
<comment type="subcellular location">
    <subcellularLocation>
        <location evidence="1">Nucleus</location>
    </subcellularLocation>
</comment>
<feature type="compositionally biased region" description="Basic and acidic residues" evidence="7">
    <location>
        <begin position="218"/>
        <end position="232"/>
    </location>
</feature>
<evidence type="ECO:0000256" key="5">
    <source>
        <dbReference type="ARBA" id="ARBA00023242"/>
    </source>
</evidence>
<dbReference type="PANTHER" id="PTHR23003">
    <property type="entry name" value="RNA RECOGNITION MOTIF RRM DOMAIN CONTAINING PROTEIN"/>
    <property type="match status" value="1"/>
</dbReference>
<evidence type="ECO:0000259" key="8">
    <source>
        <dbReference type="PROSITE" id="PS50102"/>
    </source>
</evidence>
<dbReference type="SMART" id="SM00360">
    <property type="entry name" value="RRM"/>
    <property type="match status" value="2"/>
</dbReference>
<organism evidence="9 10">
    <name type="scientific">Cymbomonas tetramitiformis</name>
    <dbReference type="NCBI Taxonomy" id="36881"/>
    <lineage>
        <taxon>Eukaryota</taxon>
        <taxon>Viridiplantae</taxon>
        <taxon>Chlorophyta</taxon>
        <taxon>Pyramimonadophyceae</taxon>
        <taxon>Pyramimonadales</taxon>
        <taxon>Pyramimonadaceae</taxon>
        <taxon>Cymbomonas</taxon>
    </lineage>
</organism>
<keyword evidence="10" id="KW-1185">Reference proteome</keyword>
<keyword evidence="4 6" id="KW-0694">RNA-binding</keyword>
<feature type="compositionally biased region" description="Basic and acidic residues" evidence="7">
    <location>
        <begin position="190"/>
        <end position="211"/>
    </location>
</feature>
<sequence>MTSKTKVYAGNLSKKAHEDDVGHLFERYGPIRKLEMKLGYAFIDYEDVRDADDAVEKLDGYSFMGTRLTVEISKGPRVHGVSSGPPPNRSGGFRAICENVPPSSSWQDMKDFARKSGNVTYADVWTDSASGKKMGVIEFATKSEMWRAIKELDRRVLKDFEVLVYEEGDQGRGQERRPARSPPRRQRSPPRRDEMRRDEHRREEAPLRERSPPPQRQHLRERLVAERKAREDAGEEREMDTRSGPQTVLDDDPIDDNLSLTPSPSS</sequence>
<evidence type="ECO:0000256" key="6">
    <source>
        <dbReference type="PROSITE-ProRule" id="PRU00176"/>
    </source>
</evidence>
<name>A0AAE0FKN4_9CHLO</name>
<evidence type="ECO:0000256" key="2">
    <source>
        <dbReference type="ARBA" id="ARBA00022664"/>
    </source>
</evidence>
<accession>A0AAE0FKN4</accession>
<feature type="compositionally biased region" description="Basic and acidic residues" evidence="7">
    <location>
        <begin position="169"/>
        <end position="178"/>
    </location>
</feature>
<dbReference type="SUPFAM" id="SSF54928">
    <property type="entry name" value="RNA-binding domain, RBD"/>
    <property type="match status" value="1"/>
</dbReference>
<dbReference type="EMBL" id="LGRX02017032">
    <property type="protein sequence ID" value="KAK3261270.1"/>
    <property type="molecule type" value="Genomic_DNA"/>
</dbReference>
<evidence type="ECO:0000256" key="3">
    <source>
        <dbReference type="ARBA" id="ARBA00022737"/>
    </source>
</evidence>
<evidence type="ECO:0000256" key="4">
    <source>
        <dbReference type="ARBA" id="ARBA00022884"/>
    </source>
</evidence>
<dbReference type="GO" id="GO:0005737">
    <property type="term" value="C:cytoplasm"/>
    <property type="evidence" value="ECO:0007669"/>
    <property type="project" value="TreeGrafter"/>
</dbReference>
<dbReference type="InterPro" id="IPR012677">
    <property type="entry name" value="Nucleotide-bd_a/b_plait_sf"/>
</dbReference>
<feature type="region of interest" description="Disordered" evidence="7">
    <location>
        <begin position="168"/>
        <end position="266"/>
    </location>
</feature>
<dbReference type="GO" id="GO:0003729">
    <property type="term" value="F:mRNA binding"/>
    <property type="evidence" value="ECO:0007669"/>
    <property type="project" value="TreeGrafter"/>
</dbReference>
<dbReference type="PROSITE" id="PS50102">
    <property type="entry name" value="RRM"/>
    <property type="match status" value="1"/>
</dbReference>
<keyword evidence="2" id="KW-0507">mRNA processing</keyword>
<keyword evidence="3" id="KW-0677">Repeat</keyword>
<dbReference type="Pfam" id="PF00076">
    <property type="entry name" value="RRM_1"/>
    <property type="match status" value="2"/>
</dbReference>
<dbReference type="Proteomes" id="UP001190700">
    <property type="component" value="Unassembled WGS sequence"/>
</dbReference>
<dbReference type="GO" id="GO:0006397">
    <property type="term" value="P:mRNA processing"/>
    <property type="evidence" value="ECO:0007669"/>
    <property type="project" value="UniProtKB-KW"/>
</dbReference>
<evidence type="ECO:0000313" key="9">
    <source>
        <dbReference type="EMBL" id="KAK3261270.1"/>
    </source>
</evidence>
<dbReference type="InterPro" id="IPR050374">
    <property type="entry name" value="RRT5_SRSF_SR"/>
</dbReference>
<gene>
    <name evidence="9" type="ORF">CYMTET_29818</name>
</gene>
<protein>
    <recommendedName>
        <fullName evidence="8">RRM domain-containing protein</fullName>
    </recommendedName>
</protein>
<keyword evidence="5" id="KW-0539">Nucleus</keyword>
<dbReference type="PANTHER" id="PTHR23003:SF62">
    <property type="entry name" value="SERINE_ARGININE (SR)-TYPE SHUTTLING MRNA BINDING PROTEIN NPL3"/>
    <property type="match status" value="1"/>
</dbReference>
<evidence type="ECO:0000313" key="10">
    <source>
        <dbReference type="Proteomes" id="UP001190700"/>
    </source>
</evidence>
<dbReference type="AlphaFoldDB" id="A0AAE0FKN4"/>
<evidence type="ECO:0000256" key="7">
    <source>
        <dbReference type="SAM" id="MobiDB-lite"/>
    </source>
</evidence>
<reference evidence="9 10" key="1">
    <citation type="journal article" date="2015" name="Genome Biol. Evol.">
        <title>Comparative Genomics of a Bacterivorous Green Alga Reveals Evolutionary Causalities and Consequences of Phago-Mixotrophic Mode of Nutrition.</title>
        <authorList>
            <person name="Burns J.A."/>
            <person name="Paasch A."/>
            <person name="Narechania A."/>
            <person name="Kim E."/>
        </authorList>
    </citation>
    <scope>NUCLEOTIDE SEQUENCE [LARGE SCALE GENOMIC DNA]</scope>
    <source>
        <strain evidence="9 10">PLY_AMNH</strain>
    </source>
</reference>
<dbReference type="InterPro" id="IPR000504">
    <property type="entry name" value="RRM_dom"/>
</dbReference>